<keyword evidence="2" id="KW-1185">Reference proteome</keyword>
<reference evidence="1 2" key="2">
    <citation type="journal article" date="2012" name="Stand. Genomic Sci.">
        <title>Complete genome sequence of the aquatic bacterium Runella slithyformis type strain (LSU 4(T)).</title>
        <authorList>
            <person name="Copeland A."/>
            <person name="Zhang X."/>
            <person name="Misra M."/>
            <person name="Lapidus A."/>
            <person name="Nolan M."/>
            <person name="Lucas S."/>
            <person name="Deshpande S."/>
            <person name="Cheng J.F."/>
            <person name="Tapia R."/>
            <person name="Goodwin L.A."/>
            <person name="Pitluck S."/>
            <person name="Liolios K."/>
            <person name="Pagani I."/>
            <person name="Ivanova N."/>
            <person name="Mikhailova N."/>
            <person name="Pati A."/>
            <person name="Chen A."/>
            <person name="Palaniappan K."/>
            <person name="Land M."/>
            <person name="Hauser L."/>
            <person name="Pan C."/>
            <person name="Jeffries C.D."/>
            <person name="Detter J.C."/>
            <person name="Brambilla E.M."/>
            <person name="Rohde M."/>
            <person name="Djao O.D."/>
            <person name="Goker M."/>
            <person name="Sikorski J."/>
            <person name="Tindall B.J."/>
            <person name="Woyke T."/>
            <person name="Bristow J."/>
            <person name="Eisen J.A."/>
            <person name="Markowitz V."/>
            <person name="Hugenholtz P."/>
            <person name="Kyrpides N.C."/>
            <person name="Klenk H.P."/>
            <person name="Mavromatis K."/>
        </authorList>
    </citation>
    <scope>NUCLEOTIDE SEQUENCE [LARGE SCALE GENOMIC DNA]</scope>
    <source>
        <strain evidence="2">ATCC 29530 / DSM 19594 / LMG 11500 / NCIMB 11436 / LSU 4</strain>
    </source>
</reference>
<dbReference type="EMBL" id="CP002859">
    <property type="protein sequence ID" value="AEI46846.1"/>
    <property type="molecule type" value="Genomic_DNA"/>
</dbReference>
<reference evidence="2" key="1">
    <citation type="submission" date="2011-06" db="EMBL/GenBank/DDBJ databases">
        <title>The complete genome of chromosome of Runella slithyformis DSM 19594.</title>
        <authorList>
            <consortium name="US DOE Joint Genome Institute (JGI-PGF)"/>
            <person name="Lucas S."/>
            <person name="Han J."/>
            <person name="Lapidus A."/>
            <person name="Bruce D."/>
            <person name="Goodwin L."/>
            <person name="Pitluck S."/>
            <person name="Peters L."/>
            <person name="Kyrpides N."/>
            <person name="Mavromatis K."/>
            <person name="Ivanova N."/>
            <person name="Ovchinnikova G."/>
            <person name="Zhang X."/>
            <person name="Misra M."/>
            <person name="Detter J.C."/>
            <person name="Tapia R."/>
            <person name="Han C."/>
            <person name="Land M."/>
            <person name="Hauser L."/>
            <person name="Markowitz V."/>
            <person name="Cheng J.-F."/>
            <person name="Hugenholtz P."/>
            <person name="Woyke T."/>
            <person name="Wu D."/>
            <person name="Tindall B."/>
            <person name="Faehrich R."/>
            <person name="Brambilla E."/>
            <person name="Klenk H.-P."/>
            <person name="Eisen J.A."/>
        </authorList>
    </citation>
    <scope>NUCLEOTIDE SEQUENCE [LARGE SCALE GENOMIC DNA]</scope>
    <source>
        <strain evidence="2">ATCC 29530 / DSM 19594 / LMG 11500 / NCIMB 11436 / LSU 4</strain>
    </source>
</reference>
<protein>
    <submittedName>
        <fullName evidence="1">Uncharacterized protein</fullName>
    </submittedName>
</protein>
<dbReference type="AlphaFoldDB" id="A0A7U3ZGK6"/>
<gene>
    <name evidence="1" type="ordered locus">Runsl_0394</name>
</gene>
<dbReference type="Proteomes" id="UP000000493">
    <property type="component" value="Chromosome"/>
</dbReference>
<name>A0A7U3ZGK6_RUNSL</name>
<dbReference type="KEGG" id="rsi:Runsl_0394"/>
<accession>A0A7U3ZGK6</accession>
<dbReference type="PROSITE" id="PS51257">
    <property type="entry name" value="PROKAR_LIPOPROTEIN"/>
    <property type="match status" value="1"/>
</dbReference>
<proteinExistence type="predicted"/>
<evidence type="ECO:0000313" key="1">
    <source>
        <dbReference type="EMBL" id="AEI46846.1"/>
    </source>
</evidence>
<dbReference type="RefSeq" id="WP_013926171.1">
    <property type="nucleotide sequence ID" value="NC_015703.1"/>
</dbReference>
<organism evidence="1 2">
    <name type="scientific">Runella slithyformis (strain ATCC 29530 / DSM 19594 / LMG 11500 / NCIMB 11436 / LSU 4)</name>
    <dbReference type="NCBI Taxonomy" id="761193"/>
    <lineage>
        <taxon>Bacteria</taxon>
        <taxon>Pseudomonadati</taxon>
        <taxon>Bacteroidota</taxon>
        <taxon>Cytophagia</taxon>
        <taxon>Cytophagales</taxon>
        <taxon>Spirosomataceae</taxon>
        <taxon>Runella</taxon>
    </lineage>
</organism>
<sequence>MKSYIMFSFRPVIPVFIGLCLAFSCQKLNPLEGVQLTVNTDIYKSPMMIQFVDGSPQSTKIPEGLTVSISGPGKNLVVDDLGGKDFTVAGNILTLVLDRTAKPTEEKPIVFTISVSGPGYLSTSKTITVVDEERPINYVVPLVALSAPPAGVTAASGTVSLNGGTIEAPVGNGKNEGAELTIAPGTQVRDAAGNTINAANVSTRIVHFGTDQMTSLLSFPGGFTPQNVNRNGTVTEGAFVTAGFVAIDMQAGGKEVKSFSKPIEVKIGISDDFVNPDNNQKLQPGDEIPTWSYENSTGEWKEEGVAKVSKNADGKLIATFTATHLSYWNLDYFYNLGPVCNRYYTQIKVNSNVTSYQSGYQGFLYAGNQVLNGYNFDVTNGAVSYIFNPRRSNMRVKVMDMTKYPAKPVGETALFNPCAVTTVPINLSLPAPPPPITVDINFTAKCSGKDVNIKPSAWLLLYEPTGGWYGGYTYEYMQSGKATVTVKEGKEYFVYAYTAGQYYTGKVTFTKFSSTVQSAGGAGVKGLSGSTSFNAASNRVKLVATYVINDCK</sequence>
<evidence type="ECO:0000313" key="2">
    <source>
        <dbReference type="Proteomes" id="UP000000493"/>
    </source>
</evidence>